<dbReference type="GO" id="GO:0005643">
    <property type="term" value="C:nuclear pore"/>
    <property type="evidence" value="ECO:0007669"/>
    <property type="project" value="TreeGrafter"/>
</dbReference>
<evidence type="ECO:0000313" key="2">
    <source>
        <dbReference type="EnsemblMetazoa" id="PPAI005796-PA"/>
    </source>
</evidence>
<dbReference type="InterPro" id="IPR015943">
    <property type="entry name" value="WD40/YVTN_repeat-like_dom_sf"/>
</dbReference>
<dbReference type="AlphaFoldDB" id="A0A1B0DD25"/>
<dbReference type="VEuPathDB" id="VectorBase:PPAPM1_005087"/>
<feature type="domain" description="Aladin seven-bladed propeller" evidence="1">
    <location>
        <begin position="1"/>
        <end position="276"/>
    </location>
</feature>
<dbReference type="EMBL" id="AJVK01031570">
    <property type="status" value="NOT_ANNOTATED_CDS"/>
    <property type="molecule type" value="Genomic_DNA"/>
</dbReference>
<dbReference type="PROSITE" id="PS51257">
    <property type="entry name" value="PROKAR_LIPOPROTEIN"/>
    <property type="match status" value="1"/>
</dbReference>
<dbReference type="PANTHER" id="PTHR14494:SF0">
    <property type="entry name" value="ALADIN"/>
    <property type="match status" value="1"/>
</dbReference>
<keyword evidence="3" id="KW-1185">Reference proteome</keyword>
<dbReference type="EnsemblMetazoa" id="PPAI005796-RA">
    <property type="protein sequence ID" value="PPAI005796-PA"/>
    <property type="gene ID" value="PPAI005796"/>
</dbReference>
<dbReference type="InterPro" id="IPR057403">
    <property type="entry name" value="Beta-prop_Aladin"/>
</dbReference>
<reference evidence="2" key="1">
    <citation type="submission" date="2022-08" db="UniProtKB">
        <authorList>
            <consortium name="EnsemblMetazoa"/>
        </authorList>
    </citation>
    <scope>IDENTIFICATION</scope>
    <source>
        <strain evidence="2">Israel</strain>
    </source>
</reference>
<evidence type="ECO:0000313" key="3">
    <source>
        <dbReference type="Proteomes" id="UP000092462"/>
    </source>
</evidence>
<dbReference type="PANTHER" id="PTHR14494">
    <property type="entry name" value="ALADIN/ADRACALIN/AAAS"/>
    <property type="match status" value="1"/>
</dbReference>
<dbReference type="PROSITE" id="PS00678">
    <property type="entry name" value="WD_REPEATS_1"/>
    <property type="match status" value="1"/>
</dbReference>
<dbReference type="InterPro" id="IPR001680">
    <property type="entry name" value="WD40_rpt"/>
</dbReference>
<proteinExistence type="predicted"/>
<dbReference type="SMART" id="SM00320">
    <property type="entry name" value="WD40"/>
    <property type="match status" value="3"/>
</dbReference>
<dbReference type="InterPro" id="IPR036322">
    <property type="entry name" value="WD40_repeat_dom_sf"/>
</dbReference>
<protein>
    <recommendedName>
        <fullName evidence="1">Aladin seven-bladed propeller domain-containing protein</fullName>
    </recommendedName>
</protein>
<dbReference type="GO" id="GO:0006913">
    <property type="term" value="P:nucleocytoplasmic transport"/>
    <property type="evidence" value="ECO:0007669"/>
    <property type="project" value="TreeGrafter"/>
</dbReference>
<name>A0A1B0DD25_PHLPP</name>
<dbReference type="Gene3D" id="2.130.10.10">
    <property type="entry name" value="YVTN repeat-like/Quinoprotein amine dehydrogenase"/>
    <property type="match status" value="1"/>
</dbReference>
<accession>A0A1B0DD25</accession>
<evidence type="ECO:0000259" key="1">
    <source>
        <dbReference type="Pfam" id="PF25460"/>
    </source>
</evidence>
<dbReference type="Proteomes" id="UP000092462">
    <property type="component" value="Unassembled WGS sequence"/>
</dbReference>
<sequence length="277" mass="30733">MAWRPFTAGLLVVGCQSGVLLWSLEPNSHITRPLSQATHLKSPNHSPVTSVDWSPNGCLLVTASINDSDIVIWDVDQNRSTPLRRMGAPCTQVKWSPDGCRLFSATMGSVFRVWNANKWTPERWTVGVGTIQSLAWSPCGSQMVFVTTEEPCLYALHFIEEQVFSNTSTPKQALPVADLSKTTVGEVEVGGRPQQVVWCPSGEHLAVSFRDTSVISIFSTSISKHNFNISPSCFLNGLPGEYPTYMCFQPRYRKVERATSVLTIGWSSGRIQYFPFL</sequence>
<organism evidence="2 3">
    <name type="scientific">Phlebotomus papatasi</name>
    <name type="common">Sandfly</name>
    <dbReference type="NCBI Taxonomy" id="29031"/>
    <lineage>
        <taxon>Eukaryota</taxon>
        <taxon>Metazoa</taxon>
        <taxon>Ecdysozoa</taxon>
        <taxon>Arthropoda</taxon>
        <taxon>Hexapoda</taxon>
        <taxon>Insecta</taxon>
        <taxon>Pterygota</taxon>
        <taxon>Neoptera</taxon>
        <taxon>Endopterygota</taxon>
        <taxon>Diptera</taxon>
        <taxon>Nematocera</taxon>
        <taxon>Psychodoidea</taxon>
        <taxon>Psychodidae</taxon>
        <taxon>Phlebotomus</taxon>
        <taxon>Phlebotomus</taxon>
    </lineage>
</organism>
<dbReference type="SUPFAM" id="SSF50978">
    <property type="entry name" value="WD40 repeat-like"/>
    <property type="match status" value="1"/>
</dbReference>
<dbReference type="VEuPathDB" id="VectorBase:PPAI005796"/>
<dbReference type="InterPro" id="IPR045139">
    <property type="entry name" value="Aladin"/>
</dbReference>
<dbReference type="InterPro" id="IPR019775">
    <property type="entry name" value="WD40_repeat_CS"/>
</dbReference>
<dbReference type="Pfam" id="PF25460">
    <property type="entry name" value="Beta-prop_Aladin"/>
    <property type="match status" value="1"/>
</dbReference>